<dbReference type="PANTHER" id="PTHR34106">
    <property type="entry name" value="GLYCOSIDASE"/>
    <property type="match status" value="1"/>
</dbReference>
<organism evidence="3">
    <name type="scientific">hydrothermal vent metagenome</name>
    <dbReference type="NCBI Taxonomy" id="652676"/>
    <lineage>
        <taxon>unclassified sequences</taxon>
        <taxon>metagenomes</taxon>
        <taxon>ecological metagenomes</taxon>
    </lineage>
</organism>
<sequence length="363" mass="39612">MTIPASDHRVLLRPTDLEPLGADRTIVGVFNPAATRFEDDIILLARVDESPIAGGSDTLTLPRIDCVSGEPRWVIDTLPSEGADTSDPREFRLADGSMRLPHLAHLRVVRLSPDGTTVLNVSVVRDLLPSEDWEELGIEDPRITLIGDTYYVTYVAISRHMGITTALMTTRDFKSFTRHGIIFATENKDVVMFPDAREGGFTAYHRPMSCSGVSAPSILSSRSPDGVHWGQHRLVIGPRPGMWDCAKVGAGPPPIRLPEGWLLIYHGVDHASSTSPVGTYRAGALLIDAEDPSRILARSQEPMIEPHHPHERQGFVPKVVFPTGLVPTEAGDVLVFGGAADEVTTMTRFSLQSVLDHLNVKAT</sequence>
<accession>A0A3B0SQ26</accession>
<keyword evidence="2" id="KW-0808">Transferase</keyword>
<evidence type="ECO:0000256" key="1">
    <source>
        <dbReference type="ARBA" id="ARBA00022676"/>
    </source>
</evidence>
<dbReference type="SUPFAM" id="SSF75005">
    <property type="entry name" value="Arabinanase/levansucrase/invertase"/>
    <property type="match status" value="1"/>
</dbReference>
<evidence type="ECO:0000313" key="3">
    <source>
        <dbReference type="EMBL" id="VAW07578.1"/>
    </source>
</evidence>
<evidence type="ECO:0008006" key="4">
    <source>
        <dbReference type="Google" id="ProtNLM"/>
    </source>
</evidence>
<dbReference type="PIRSF" id="PIRSF016202">
    <property type="entry name" value="PH1107"/>
    <property type="match status" value="1"/>
</dbReference>
<name>A0A3B0SQ26_9ZZZZ</name>
<dbReference type="InterPro" id="IPR007184">
    <property type="entry name" value="Mannoside_phosphorylase"/>
</dbReference>
<dbReference type="EMBL" id="UOEK01000408">
    <property type="protein sequence ID" value="VAW07578.1"/>
    <property type="molecule type" value="Genomic_DNA"/>
</dbReference>
<keyword evidence="1" id="KW-0328">Glycosyltransferase</keyword>
<gene>
    <name evidence="3" type="ORF">MNBD_ACTINO02-3120</name>
</gene>
<dbReference type="Pfam" id="PF04041">
    <property type="entry name" value="Glyco_hydro_130"/>
    <property type="match status" value="1"/>
</dbReference>
<protein>
    <recommendedName>
        <fullName evidence="4">Glycosidase</fullName>
    </recommendedName>
</protein>
<evidence type="ECO:0000256" key="2">
    <source>
        <dbReference type="ARBA" id="ARBA00022679"/>
    </source>
</evidence>
<proteinExistence type="predicted"/>
<dbReference type="InterPro" id="IPR023296">
    <property type="entry name" value="Glyco_hydro_beta-prop_sf"/>
</dbReference>
<dbReference type="Gene3D" id="2.115.10.20">
    <property type="entry name" value="Glycosyl hydrolase domain, family 43"/>
    <property type="match status" value="1"/>
</dbReference>
<dbReference type="AlphaFoldDB" id="A0A3B0SQ26"/>
<dbReference type="GO" id="GO:0016757">
    <property type="term" value="F:glycosyltransferase activity"/>
    <property type="evidence" value="ECO:0007669"/>
    <property type="project" value="UniProtKB-KW"/>
</dbReference>
<dbReference type="PANTHER" id="PTHR34106:SF5">
    <property type="entry name" value="GLYCOSIDASE"/>
    <property type="match status" value="1"/>
</dbReference>
<reference evidence="3" key="1">
    <citation type="submission" date="2018-06" db="EMBL/GenBank/DDBJ databases">
        <authorList>
            <person name="Zhirakovskaya E."/>
        </authorList>
    </citation>
    <scope>NUCLEOTIDE SEQUENCE</scope>
</reference>